<keyword evidence="2" id="KW-1185">Reference proteome</keyword>
<evidence type="ECO:0000313" key="2">
    <source>
        <dbReference type="Proteomes" id="UP000219559"/>
    </source>
</evidence>
<dbReference type="RefSeq" id="WP_097442159.1">
    <property type="nucleotide sequence ID" value="NZ_NBWU01000001.1"/>
</dbReference>
<comment type="caution">
    <text evidence="1">The sequence shown here is derived from an EMBL/GenBank/DDBJ whole genome shotgun (WGS) entry which is preliminary data.</text>
</comment>
<dbReference type="AlphaFoldDB" id="A0A2A4GF62"/>
<dbReference type="EMBL" id="NBWU01000001">
    <property type="protein sequence ID" value="PCE66638.1"/>
    <property type="molecule type" value="Genomic_DNA"/>
</dbReference>
<reference evidence="1 2" key="1">
    <citation type="submission" date="2017-04" db="EMBL/GenBank/DDBJ databases">
        <title>A new member of the family Flavobacteriaceae isolated from ascidians.</title>
        <authorList>
            <person name="Chen L."/>
        </authorList>
    </citation>
    <scope>NUCLEOTIDE SEQUENCE [LARGE SCALE GENOMIC DNA]</scope>
    <source>
        <strain evidence="1 2">HQA918</strain>
    </source>
</reference>
<protein>
    <submittedName>
        <fullName evidence="1">Uncharacterized protein</fullName>
    </submittedName>
</protein>
<dbReference type="OrthoDB" id="1179783at2"/>
<sequence>MRVDFRHLIVGLFLGAFVFLRLGNLHAYTHVEEGTHCEVCDIITTSQETTPFLNEPVVHFELDPVLPNAQLHAIDLGYQPPRYCFVLPRTVHNKPPPVV</sequence>
<name>A0A2A4GF62_9FLAO</name>
<accession>A0A2A4GF62</accession>
<evidence type="ECO:0000313" key="1">
    <source>
        <dbReference type="EMBL" id="PCE66638.1"/>
    </source>
</evidence>
<organism evidence="1 2">
    <name type="scientific">Sediminicola luteus</name>
    <dbReference type="NCBI Taxonomy" id="319238"/>
    <lineage>
        <taxon>Bacteria</taxon>
        <taxon>Pseudomonadati</taxon>
        <taxon>Bacteroidota</taxon>
        <taxon>Flavobacteriia</taxon>
        <taxon>Flavobacteriales</taxon>
        <taxon>Flavobacteriaceae</taxon>
        <taxon>Sediminicola</taxon>
    </lineage>
</organism>
<gene>
    <name evidence="1" type="ORF">B7P33_04915</name>
</gene>
<proteinExistence type="predicted"/>
<dbReference type="Proteomes" id="UP000219559">
    <property type="component" value="Unassembled WGS sequence"/>
</dbReference>